<comment type="caution">
    <text evidence="3">The sequence shown here is derived from an EMBL/GenBank/DDBJ whole genome shotgun (WGS) entry which is preliminary data.</text>
</comment>
<dbReference type="PANTHER" id="PTHR21340:SF7">
    <property type="entry name" value="NUDIX HYDROLASE DOMAIN-CONTAINING PROTEIN"/>
    <property type="match status" value="1"/>
</dbReference>
<dbReference type="InterPro" id="IPR015797">
    <property type="entry name" value="NUDIX_hydrolase-like_dom_sf"/>
</dbReference>
<gene>
    <name evidence="3" type="ORF">DJ64_19955</name>
</gene>
<dbReference type="PROSITE" id="PS00893">
    <property type="entry name" value="NUDIX_BOX"/>
    <property type="match status" value="1"/>
</dbReference>
<dbReference type="InterPro" id="IPR000086">
    <property type="entry name" value="NUDIX_hydrolase_dom"/>
</dbReference>
<evidence type="ECO:0000256" key="1">
    <source>
        <dbReference type="ARBA" id="ARBA00022801"/>
    </source>
</evidence>
<protein>
    <submittedName>
        <fullName evidence="3">DNA mismatch repair protein MutT</fullName>
    </submittedName>
</protein>
<dbReference type="CDD" id="cd04662">
    <property type="entry name" value="NUDIX_Hydrolase"/>
    <property type="match status" value="1"/>
</dbReference>
<dbReference type="EMBL" id="JJMG01000022">
    <property type="protein sequence ID" value="KEG43592.1"/>
    <property type="molecule type" value="Genomic_DNA"/>
</dbReference>
<evidence type="ECO:0000259" key="2">
    <source>
        <dbReference type="PROSITE" id="PS51462"/>
    </source>
</evidence>
<accession>A0ABR4T813</accession>
<keyword evidence="4" id="KW-1185">Reference proteome</keyword>
<dbReference type="Proteomes" id="UP000027632">
    <property type="component" value="Unassembled WGS sequence"/>
</dbReference>
<dbReference type="PROSITE" id="PS51462">
    <property type="entry name" value="NUDIX"/>
    <property type="match status" value="1"/>
</dbReference>
<dbReference type="PANTHER" id="PTHR21340">
    <property type="entry name" value="DIADENOSINE 5,5-P1,P4-TETRAPHOSPHATE PYROPHOSPHOHYDROLASE MUTT"/>
    <property type="match status" value="1"/>
</dbReference>
<dbReference type="RefSeq" id="WP_037638344.1">
    <property type="nucleotide sequence ID" value="NZ_KL503830.1"/>
</dbReference>
<keyword evidence="1" id="KW-0378">Hydrolase</keyword>
<organism evidence="3 4">
    <name type="scientific">Streptomyces griseorubens</name>
    <dbReference type="NCBI Taxonomy" id="66897"/>
    <lineage>
        <taxon>Bacteria</taxon>
        <taxon>Bacillati</taxon>
        <taxon>Actinomycetota</taxon>
        <taxon>Actinomycetes</taxon>
        <taxon>Kitasatosporales</taxon>
        <taxon>Streptomycetaceae</taxon>
        <taxon>Streptomyces</taxon>
        <taxon>Streptomyces althioticus group</taxon>
    </lineage>
</organism>
<feature type="domain" description="Nudix hydrolase" evidence="2">
    <location>
        <begin position="2"/>
        <end position="151"/>
    </location>
</feature>
<evidence type="ECO:0000313" key="3">
    <source>
        <dbReference type="EMBL" id="KEG43592.1"/>
    </source>
</evidence>
<name>A0ABR4T813_9ACTN</name>
<dbReference type="InterPro" id="IPR020084">
    <property type="entry name" value="NUDIX_hydrolase_CS"/>
</dbReference>
<dbReference type="Pfam" id="PF00293">
    <property type="entry name" value="NUDIX"/>
    <property type="match status" value="1"/>
</dbReference>
<evidence type="ECO:0000313" key="4">
    <source>
        <dbReference type="Proteomes" id="UP000027632"/>
    </source>
</evidence>
<dbReference type="Gene3D" id="3.90.79.10">
    <property type="entry name" value="Nucleoside Triphosphate Pyrophosphohydrolase"/>
    <property type="match status" value="1"/>
</dbReference>
<dbReference type="SUPFAM" id="SSF55811">
    <property type="entry name" value="Nudix"/>
    <property type="match status" value="1"/>
</dbReference>
<reference evidence="3 4" key="1">
    <citation type="submission" date="2014-04" db="EMBL/GenBank/DDBJ databases">
        <title>Draft genome sequence of the novel Streptomyces griseorubens JSD-1 playing a role in carbon and nitrogen cycle.</title>
        <authorList>
            <consortium name="Shanghai Jiao Tong University"/>
            <person name="Feng H."/>
            <person name="Sun Y."/>
            <person name="Zhi Y."/>
            <person name="Mao L."/>
            <person name="Luo Y."/>
            <person name="Wei X."/>
            <person name="Zhou P."/>
        </authorList>
    </citation>
    <scope>NUCLEOTIDE SEQUENCE [LARGE SCALE GENOMIC DNA]</scope>
    <source>
        <strain evidence="3 4">JSD-1</strain>
    </source>
</reference>
<proteinExistence type="predicted"/>
<sequence length="154" mass="16910">MTTARSAGLLLFRRTGQGVEVLLGHMGGPFFARRDAGAWTVPKGEYGPDEPAWEAARREFEEELGLPPPEGEAVPLGEVRQSGGKVVTAWAVEGDLDPASVVPGTFTMEWPPRSGRTREFPELDRVAWFPPERARELIVSAQAAFLDRLTEHSL</sequence>
<dbReference type="InterPro" id="IPR051325">
    <property type="entry name" value="Nudix_hydrolase_domain"/>
</dbReference>